<name>A0ABX6EH75_9HYPH</name>
<gene>
    <name evidence="2" type="ORF">F7D13_01465</name>
</gene>
<feature type="signal peptide" evidence="1">
    <location>
        <begin position="1"/>
        <end position="22"/>
    </location>
</feature>
<reference evidence="3" key="1">
    <citation type="submission" date="2019-09" db="EMBL/GenBank/DDBJ databases">
        <title>Isolation and complete genome sequencing of Methylocystis species.</title>
        <authorList>
            <person name="Rumah B.L."/>
            <person name="Stead C.E."/>
            <person name="Stevens B.C."/>
            <person name="Minton N.P."/>
            <person name="Grosse-Honebrink A."/>
            <person name="Zhang Y."/>
        </authorList>
    </citation>
    <scope>NUCLEOTIDE SEQUENCE [LARGE SCALE GENOMIC DNA]</scope>
    <source>
        <strain evidence="3">BRCS1</strain>
    </source>
</reference>
<dbReference type="EMBL" id="CP044328">
    <property type="protein sequence ID" value="QGM92791.1"/>
    <property type="molecule type" value="Genomic_DNA"/>
</dbReference>
<evidence type="ECO:0000313" key="3">
    <source>
        <dbReference type="Proteomes" id="UP000424673"/>
    </source>
</evidence>
<dbReference type="RefSeq" id="WP_154450740.1">
    <property type="nucleotide sequence ID" value="NZ_CP044328.1"/>
</dbReference>
<keyword evidence="3" id="KW-1185">Reference proteome</keyword>
<accession>A0ABX6EH75</accession>
<protein>
    <recommendedName>
        <fullName evidence="4">SH3 domain-containing protein</fullName>
    </recommendedName>
</protein>
<evidence type="ECO:0008006" key="4">
    <source>
        <dbReference type="Google" id="ProtNLM"/>
    </source>
</evidence>
<evidence type="ECO:0000256" key="1">
    <source>
        <dbReference type="SAM" id="SignalP"/>
    </source>
</evidence>
<feature type="chain" id="PRO_5046169334" description="SH3 domain-containing protein" evidence="1">
    <location>
        <begin position="23"/>
        <end position="396"/>
    </location>
</feature>
<dbReference type="Proteomes" id="UP000424673">
    <property type="component" value="Chromosome"/>
</dbReference>
<organism evidence="2 3">
    <name type="scientific">Methylocystis rosea</name>
    <dbReference type="NCBI Taxonomy" id="173366"/>
    <lineage>
        <taxon>Bacteria</taxon>
        <taxon>Pseudomonadati</taxon>
        <taxon>Pseudomonadota</taxon>
        <taxon>Alphaproteobacteria</taxon>
        <taxon>Hyphomicrobiales</taxon>
        <taxon>Methylocystaceae</taxon>
        <taxon>Methylocystis</taxon>
    </lineage>
</organism>
<evidence type="ECO:0000313" key="2">
    <source>
        <dbReference type="EMBL" id="QGM92791.1"/>
    </source>
</evidence>
<sequence length="396" mass="43058">MNLLLALSLLIVNCLTMSAAIADDWVAVHDAFKIEEVYFSVGGYPLTLSSLKIGAKIRSNRDINIREKPADWTRIKDVLKKDRVVTVTRIVSLSVPGGKGQLWAQIASGASPTSISNDFNQNERQSDEHASNAAPIFASSDVVRACEVLQTKLQRPKLRTERLVLGQYTDILSLPQTKSECTGTFDTGVPDIGSCTTRYDACGEMVNWGMLGKHCKPTTSTECSNAILCNAYKNYRKEMKCEIVFQLKLPDYMERPLSDFIDDGLNIVQGAQDQLAQALPAACVSTAIRTEAGSAPAGSLARAIVEILKRRVEERIRNEAEQWFAETAVATVAASIPSGGLGGAAALSTSLGTFVYRTHRALKPIMSLANDVNSYANDIGFDTSCGWSDWIEVPSP</sequence>
<keyword evidence="1" id="KW-0732">Signal</keyword>
<reference evidence="2 3" key="2">
    <citation type="journal article" date="2021" name="AMB Express">
        <title>Isolation and characterisation of Methylocystis spp. for poly-3-hydroxybutyrate production using waste methane feedstocks.</title>
        <authorList>
            <person name="Rumah B.L."/>
            <person name="Stead C.E."/>
            <person name="Claxton Stevens B.H."/>
            <person name="Minton N.P."/>
            <person name="Grosse-Honebrink A."/>
            <person name="Zhang Y."/>
        </authorList>
    </citation>
    <scope>NUCLEOTIDE SEQUENCE [LARGE SCALE GENOMIC DNA]</scope>
    <source>
        <strain evidence="2 3">BRCS1</strain>
    </source>
</reference>
<proteinExistence type="predicted"/>